<evidence type="ECO:0000313" key="3">
    <source>
        <dbReference type="Proteomes" id="UP000180098"/>
    </source>
</evidence>
<dbReference type="InterPro" id="IPR019688">
    <property type="entry name" value="DUF2533"/>
</dbReference>
<dbReference type="OrthoDB" id="2679622at2"/>
<dbReference type="Proteomes" id="UP000180098">
    <property type="component" value="Unassembled WGS sequence"/>
</dbReference>
<gene>
    <name evidence="2" type="ORF">BKP35_04135</name>
</gene>
<comment type="caution">
    <text evidence="2">The sequence shown here is derived from an EMBL/GenBank/DDBJ whole genome shotgun (WGS) entry which is preliminary data.</text>
</comment>
<evidence type="ECO:0000313" key="2">
    <source>
        <dbReference type="EMBL" id="OIJ16174.1"/>
    </source>
</evidence>
<feature type="coiled-coil region" evidence="1">
    <location>
        <begin position="7"/>
        <end position="34"/>
    </location>
</feature>
<proteinExistence type="predicted"/>
<dbReference type="EMBL" id="MLQQ01000001">
    <property type="protein sequence ID" value="OIJ16174.1"/>
    <property type="molecule type" value="Genomic_DNA"/>
</dbReference>
<evidence type="ECO:0000256" key="1">
    <source>
        <dbReference type="SAM" id="Coils"/>
    </source>
</evidence>
<evidence type="ECO:0008006" key="4">
    <source>
        <dbReference type="Google" id="ProtNLM"/>
    </source>
</evidence>
<keyword evidence="3" id="KW-1185">Reference proteome</keyword>
<organism evidence="2 3">
    <name type="scientific">Anaerobacillus arseniciselenatis</name>
    <dbReference type="NCBI Taxonomy" id="85682"/>
    <lineage>
        <taxon>Bacteria</taxon>
        <taxon>Bacillati</taxon>
        <taxon>Bacillota</taxon>
        <taxon>Bacilli</taxon>
        <taxon>Bacillales</taxon>
        <taxon>Bacillaceae</taxon>
        <taxon>Anaerobacillus</taxon>
    </lineage>
</organism>
<protein>
    <recommendedName>
        <fullName evidence="4">DUF2533 domain-containing protein</fullName>
    </recommendedName>
</protein>
<accession>A0A1S2LV18</accession>
<dbReference type="AlphaFoldDB" id="A0A1S2LV18"/>
<reference evidence="2 3" key="1">
    <citation type="submission" date="2016-10" db="EMBL/GenBank/DDBJ databases">
        <title>Draft genome sequences of four alkaliphilic bacteria belonging to the Anaerobacillus genus.</title>
        <authorList>
            <person name="Bassil N.M."/>
            <person name="Lloyd J.R."/>
        </authorList>
    </citation>
    <scope>NUCLEOTIDE SEQUENCE [LARGE SCALE GENOMIC DNA]</scope>
    <source>
        <strain evidence="2 3">DSM 15340</strain>
    </source>
</reference>
<keyword evidence="1" id="KW-0175">Coiled coil</keyword>
<dbReference type="Pfam" id="PF10752">
    <property type="entry name" value="DUF2533"/>
    <property type="match status" value="1"/>
</dbReference>
<dbReference type="RefSeq" id="WP_071312099.1">
    <property type="nucleotide sequence ID" value="NZ_MLQQ01000001.1"/>
</dbReference>
<name>A0A1S2LV18_9BACI</name>
<sequence>MSVHMQIKEQMNNFIAAEKEYKQLDMRREQKIEEVINAAKLNKDFSLEEINFITEQLNNLCKSYNFPIRKKVTKEMVFEFIHRK</sequence>